<dbReference type="EMBL" id="BTSY01000004">
    <property type="protein sequence ID" value="GMT23185.1"/>
    <property type="molecule type" value="Genomic_DNA"/>
</dbReference>
<accession>A0AAV5VXG7</accession>
<keyword evidence="2" id="KW-1185">Reference proteome</keyword>
<dbReference type="AlphaFoldDB" id="A0AAV5VXG7"/>
<dbReference type="Proteomes" id="UP001432322">
    <property type="component" value="Unassembled WGS sequence"/>
</dbReference>
<evidence type="ECO:0000313" key="2">
    <source>
        <dbReference type="Proteomes" id="UP001432322"/>
    </source>
</evidence>
<comment type="caution">
    <text evidence="1">The sequence shown here is derived from an EMBL/GenBank/DDBJ whole genome shotgun (WGS) entry which is preliminary data.</text>
</comment>
<proteinExistence type="predicted"/>
<reference evidence="1" key="1">
    <citation type="submission" date="2023-10" db="EMBL/GenBank/DDBJ databases">
        <title>Genome assembly of Pristionchus species.</title>
        <authorList>
            <person name="Yoshida K."/>
            <person name="Sommer R.J."/>
        </authorList>
    </citation>
    <scope>NUCLEOTIDE SEQUENCE</scope>
    <source>
        <strain evidence="1">RS5133</strain>
    </source>
</reference>
<feature type="non-terminal residue" evidence="1">
    <location>
        <position position="1"/>
    </location>
</feature>
<sequence>KDRTAIENSHNNYARAVESEVAVPHYSETGRCILEYEDPRFFGQVEGAVHKFEKDSHDYNAEDPVGENNRPRVPFAREFF</sequence>
<organism evidence="1 2">
    <name type="scientific">Pristionchus fissidentatus</name>
    <dbReference type="NCBI Taxonomy" id="1538716"/>
    <lineage>
        <taxon>Eukaryota</taxon>
        <taxon>Metazoa</taxon>
        <taxon>Ecdysozoa</taxon>
        <taxon>Nematoda</taxon>
        <taxon>Chromadorea</taxon>
        <taxon>Rhabditida</taxon>
        <taxon>Rhabditina</taxon>
        <taxon>Diplogasteromorpha</taxon>
        <taxon>Diplogasteroidea</taxon>
        <taxon>Neodiplogasteridae</taxon>
        <taxon>Pristionchus</taxon>
    </lineage>
</organism>
<feature type="non-terminal residue" evidence="1">
    <location>
        <position position="80"/>
    </location>
</feature>
<name>A0AAV5VXG7_9BILA</name>
<evidence type="ECO:0000313" key="1">
    <source>
        <dbReference type="EMBL" id="GMT23185.1"/>
    </source>
</evidence>
<protein>
    <submittedName>
        <fullName evidence="1">Uncharacterized protein</fullName>
    </submittedName>
</protein>
<gene>
    <name evidence="1" type="ORF">PFISCL1PPCAC_14482</name>
</gene>